<feature type="transmembrane region" description="Helical" evidence="1">
    <location>
        <begin position="100"/>
        <end position="127"/>
    </location>
</feature>
<protein>
    <submittedName>
        <fullName evidence="2">Paraquat-inducible protein A</fullName>
    </submittedName>
</protein>
<keyword evidence="1" id="KW-0812">Transmembrane</keyword>
<evidence type="ECO:0000313" key="3">
    <source>
        <dbReference type="Proteomes" id="UP001595478"/>
    </source>
</evidence>
<feature type="transmembrane region" description="Helical" evidence="1">
    <location>
        <begin position="180"/>
        <end position="197"/>
    </location>
</feature>
<accession>A0ABV7FVB5</accession>
<feature type="transmembrane region" description="Helical" evidence="1">
    <location>
        <begin position="148"/>
        <end position="168"/>
    </location>
</feature>
<keyword evidence="1" id="KW-0472">Membrane</keyword>
<dbReference type="EMBL" id="JBHRSW010000047">
    <property type="protein sequence ID" value="MFC3123110.1"/>
    <property type="molecule type" value="Genomic_DNA"/>
</dbReference>
<reference evidence="3" key="1">
    <citation type="journal article" date="2019" name="Int. J. Syst. Evol. Microbiol.">
        <title>The Global Catalogue of Microorganisms (GCM) 10K type strain sequencing project: providing services to taxonomists for standard genome sequencing and annotation.</title>
        <authorList>
            <consortium name="The Broad Institute Genomics Platform"/>
            <consortium name="The Broad Institute Genome Sequencing Center for Infectious Disease"/>
            <person name="Wu L."/>
            <person name="Ma J."/>
        </authorList>
    </citation>
    <scope>NUCLEOTIDE SEQUENCE [LARGE SCALE GENOMIC DNA]</scope>
    <source>
        <strain evidence="3">KCTC 52473</strain>
    </source>
</reference>
<organism evidence="2 3">
    <name type="scientific">Agaribacter flavus</name>
    <dbReference type="NCBI Taxonomy" id="1902781"/>
    <lineage>
        <taxon>Bacteria</taxon>
        <taxon>Pseudomonadati</taxon>
        <taxon>Pseudomonadota</taxon>
        <taxon>Gammaproteobacteria</taxon>
        <taxon>Alteromonadales</taxon>
        <taxon>Alteromonadaceae</taxon>
        <taxon>Agaribacter</taxon>
    </lineage>
</organism>
<evidence type="ECO:0000313" key="2">
    <source>
        <dbReference type="EMBL" id="MFC3123110.1"/>
    </source>
</evidence>
<sequence length="212" mass="24058">MTSKNQHKSCQYNYACAECDLLIKMPRHIPHRTVLSCPRCKHTLAVGHRNPKHHVVAVSITAIVVMIIALSFSFISFSANGQNRDIYLLQASSELFFQEYYFVAAIVLAFIVILPVLYLCCLSIIILNTQYNLSFLSTHLLGRIASSILPWAMTEVFLISVLVALIKIVSMAEISLNVSFWAYVVFATLFTYVVSIVDNHRLWQWVAQGDNW</sequence>
<proteinExistence type="predicted"/>
<dbReference type="Pfam" id="PF04403">
    <property type="entry name" value="PqiA"/>
    <property type="match status" value="1"/>
</dbReference>
<gene>
    <name evidence="2" type="ORF">ACFOHL_15925</name>
</gene>
<dbReference type="InterPro" id="IPR007498">
    <property type="entry name" value="PqiA-like"/>
</dbReference>
<evidence type="ECO:0000256" key="1">
    <source>
        <dbReference type="SAM" id="Phobius"/>
    </source>
</evidence>
<comment type="caution">
    <text evidence="2">The sequence shown here is derived from an EMBL/GenBank/DDBJ whole genome shotgun (WGS) entry which is preliminary data.</text>
</comment>
<feature type="transmembrane region" description="Helical" evidence="1">
    <location>
        <begin position="55"/>
        <end position="80"/>
    </location>
</feature>
<keyword evidence="3" id="KW-1185">Reference proteome</keyword>
<name>A0ABV7FVB5_9ALTE</name>
<keyword evidence="1" id="KW-1133">Transmembrane helix</keyword>
<dbReference type="Proteomes" id="UP001595478">
    <property type="component" value="Unassembled WGS sequence"/>
</dbReference>